<dbReference type="PANTHER" id="PTHR12213">
    <property type="entry name" value="CORRINOID ADENOSYLTRANSFERASE"/>
    <property type="match status" value="1"/>
</dbReference>
<comment type="caution">
    <text evidence="6">The sequence shown here is derived from an EMBL/GenBank/DDBJ whole genome shotgun (WGS) entry which is preliminary data.</text>
</comment>
<feature type="domain" description="Cobalamin adenosyltransferase-like" evidence="5">
    <location>
        <begin position="7"/>
        <end position="182"/>
    </location>
</feature>
<gene>
    <name evidence="6" type="ORF">GCM10011395_14550</name>
</gene>
<dbReference type="Proteomes" id="UP000618591">
    <property type="component" value="Unassembled WGS sequence"/>
</dbReference>
<dbReference type="SUPFAM" id="SSF89028">
    <property type="entry name" value="Cobalamin adenosyltransferase-like"/>
    <property type="match status" value="1"/>
</dbReference>
<keyword evidence="4" id="KW-0169">Cobalamin biosynthesis</keyword>
<evidence type="ECO:0000259" key="5">
    <source>
        <dbReference type="Pfam" id="PF01923"/>
    </source>
</evidence>
<keyword evidence="2 4" id="KW-0547">Nucleotide-binding</keyword>
<dbReference type="NCBIfam" id="TIGR00636">
    <property type="entry name" value="PduO_Nterm"/>
    <property type="match status" value="1"/>
</dbReference>
<evidence type="ECO:0000256" key="3">
    <source>
        <dbReference type="ARBA" id="ARBA00022840"/>
    </source>
</evidence>
<evidence type="ECO:0000313" key="7">
    <source>
        <dbReference type="Proteomes" id="UP000618591"/>
    </source>
</evidence>
<dbReference type="InterPro" id="IPR029499">
    <property type="entry name" value="PduO-typ"/>
</dbReference>
<evidence type="ECO:0000313" key="6">
    <source>
        <dbReference type="EMBL" id="GGA45429.1"/>
    </source>
</evidence>
<evidence type="ECO:0000256" key="1">
    <source>
        <dbReference type="ARBA" id="ARBA00022679"/>
    </source>
</evidence>
<dbReference type="InterPro" id="IPR016030">
    <property type="entry name" value="CblAdoTrfase-like"/>
</dbReference>
<keyword evidence="3 4" id="KW-0067">ATP-binding</keyword>
<sequence>MVKLNRIYTRTGDDGTTGLVDGSRVAKDAARMAAIGDVDEANSAIGTAVVALRSDGAALAWLGVLLERIQNDLFDLGADLATPATDDEGKDFAPSEMTLRIVATQVDRLEAEIDRMNGALSPLTSFILPGGTPAAAALHIARATVRRAERAGVAAARAVPLNPLALAYLNRLSDYLFVAARAVNQNAGGDVLWRPGATR</sequence>
<dbReference type="Gene3D" id="1.20.1200.10">
    <property type="entry name" value="Cobalamin adenosyltransferase-like"/>
    <property type="match status" value="1"/>
</dbReference>
<accession>A0ABQ1GKI5</accession>
<dbReference type="PANTHER" id="PTHR12213:SF0">
    <property type="entry name" value="CORRINOID ADENOSYLTRANSFERASE MMAB"/>
    <property type="match status" value="1"/>
</dbReference>
<dbReference type="EMBL" id="BMDW01000007">
    <property type="protein sequence ID" value="GGA45429.1"/>
    <property type="molecule type" value="Genomic_DNA"/>
</dbReference>
<protein>
    <recommendedName>
        <fullName evidence="4">Corrinoid adenosyltransferase</fullName>
        <ecNumber evidence="4">2.5.1.17</ecNumber>
    </recommendedName>
    <alternativeName>
        <fullName evidence="4">Cob(II)alamin adenosyltransferase</fullName>
    </alternativeName>
    <alternativeName>
        <fullName evidence="4">Cob(II)yrinic acid a,c-diamide adenosyltransferase</fullName>
    </alternativeName>
    <alternativeName>
        <fullName evidence="4">Cobinamide/cobalamin adenosyltransferase</fullName>
    </alternativeName>
</protein>
<dbReference type="EC" id="2.5.1.17" evidence="4"/>
<evidence type="ECO:0000256" key="2">
    <source>
        <dbReference type="ARBA" id="ARBA00022741"/>
    </source>
</evidence>
<dbReference type="RefSeq" id="WP_188446212.1">
    <property type="nucleotide sequence ID" value="NZ_BMDW01000007.1"/>
</dbReference>
<comment type="catalytic activity">
    <reaction evidence="4">
        <text>2 cob(II)yrinate a,c diamide + reduced [electron-transfer flavoprotein] + 2 ATP = 2 adenosylcob(III)yrinate a,c-diamide + 2 triphosphate + oxidized [electron-transfer flavoprotein] + 3 H(+)</text>
        <dbReference type="Rhea" id="RHEA:11528"/>
        <dbReference type="Rhea" id="RHEA-COMP:10685"/>
        <dbReference type="Rhea" id="RHEA-COMP:10686"/>
        <dbReference type="ChEBI" id="CHEBI:15378"/>
        <dbReference type="ChEBI" id="CHEBI:18036"/>
        <dbReference type="ChEBI" id="CHEBI:30616"/>
        <dbReference type="ChEBI" id="CHEBI:57692"/>
        <dbReference type="ChEBI" id="CHEBI:58307"/>
        <dbReference type="ChEBI" id="CHEBI:58503"/>
        <dbReference type="ChEBI" id="CHEBI:58537"/>
        <dbReference type="EC" id="2.5.1.17"/>
    </reaction>
</comment>
<comment type="similarity">
    <text evidence="4">Belongs to the Cob(I)alamin adenosyltransferase family.</text>
</comment>
<reference evidence="7" key="1">
    <citation type="journal article" date="2019" name="Int. J. Syst. Evol. Microbiol.">
        <title>The Global Catalogue of Microorganisms (GCM) 10K type strain sequencing project: providing services to taxonomists for standard genome sequencing and annotation.</title>
        <authorList>
            <consortium name="The Broad Institute Genomics Platform"/>
            <consortium name="The Broad Institute Genome Sequencing Center for Infectious Disease"/>
            <person name="Wu L."/>
            <person name="Ma J."/>
        </authorList>
    </citation>
    <scope>NUCLEOTIDE SEQUENCE [LARGE SCALE GENOMIC DNA]</scope>
    <source>
        <strain evidence="7">CGMCC 1.10106</strain>
    </source>
</reference>
<comment type="pathway">
    <text evidence="4">Cofactor biosynthesis; adenosylcobalamin biosynthesis; adenosylcobalamin from cob(II)yrinate a,c-diamide: step 2/7.</text>
</comment>
<evidence type="ECO:0000256" key="4">
    <source>
        <dbReference type="RuleBase" id="RU366026"/>
    </source>
</evidence>
<name>A0ABQ1GKI5_9SPHN</name>
<dbReference type="InterPro" id="IPR036451">
    <property type="entry name" value="CblAdoTrfase-like_sf"/>
</dbReference>
<dbReference type="Pfam" id="PF01923">
    <property type="entry name" value="Cob_adeno_trans"/>
    <property type="match status" value="1"/>
</dbReference>
<proteinExistence type="inferred from homology"/>
<comment type="catalytic activity">
    <reaction evidence="4">
        <text>2 cob(II)alamin + reduced [electron-transfer flavoprotein] + 2 ATP = 2 adenosylcob(III)alamin + 2 triphosphate + oxidized [electron-transfer flavoprotein] + 3 H(+)</text>
        <dbReference type="Rhea" id="RHEA:28671"/>
        <dbReference type="Rhea" id="RHEA-COMP:10685"/>
        <dbReference type="Rhea" id="RHEA-COMP:10686"/>
        <dbReference type="ChEBI" id="CHEBI:15378"/>
        <dbReference type="ChEBI" id="CHEBI:16304"/>
        <dbReference type="ChEBI" id="CHEBI:18036"/>
        <dbReference type="ChEBI" id="CHEBI:18408"/>
        <dbReference type="ChEBI" id="CHEBI:30616"/>
        <dbReference type="ChEBI" id="CHEBI:57692"/>
        <dbReference type="ChEBI" id="CHEBI:58307"/>
        <dbReference type="EC" id="2.5.1.17"/>
    </reaction>
</comment>
<organism evidence="6 7">
    <name type="scientific">Sphingomonas psychrolutea</name>
    <dbReference type="NCBI Taxonomy" id="1259676"/>
    <lineage>
        <taxon>Bacteria</taxon>
        <taxon>Pseudomonadati</taxon>
        <taxon>Pseudomonadota</taxon>
        <taxon>Alphaproteobacteria</taxon>
        <taxon>Sphingomonadales</taxon>
        <taxon>Sphingomonadaceae</taxon>
        <taxon>Sphingomonas</taxon>
    </lineage>
</organism>
<keyword evidence="1 4" id="KW-0808">Transferase</keyword>
<keyword evidence="7" id="KW-1185">Reference proteome</keyword>